<dbReference type="EMBL" id="AQHF01000030">
    <property type="protein sequence ID" value="MBE0348029.1"/>
    <property type="molecule type" value="Genomic_DNA"/>
</dbReference>
<sequence>MSSEKFTFCVLFFLQINKSFCFGYLVEKVGKKHLNLLFLK</sequence>
<evidence type="ECO:0000313" key="2">
    <source>
        <dbReference type="Proteomes" id="UP000660708"/>
    </source>
</evidence>
<proteinExistence type="predicted"/>
<accession>A0A8I0MZW4</accession>
<protein>
    <submittedName>
        <fullName evidence="1">Uncharacterized protein</fullName>
    </submittedName>
</protein>
<gene>
    <name evidence="1" type="ORF">PPEP_a3119</name>
</gene>
<dbReference type="AlphaFoldDB" id="A0A8I0MZW4"/>
<dbReference type="Proteomes" id="UP000660708">
    <property type="component" value="Unassembled WGS sequence"/>
</dbReference>
<reference evidence="1 2" key="1">
    <citation type="submission" date="2015-06" db="EMBL/GenBank/DDBJ databases">
        <title>Genome sequence of Pseudoalteromonas peptidolytica.</title>
        <authorList>
            <person name="Xie B.-B."/>
            <person name="Rong J.-C."/>
            <person name="Qin Q.-L."/>
            <person name="Zhang Y.-Z."/>
        </authorList>
    </citation>
    <scope>NUCLEOTIDE SEQUENCE [LARGE SCALE GENOMIC DNA]</scope>
    <source>
        <strain evidence="1 2">F12-50-A1</strain>
    </source>
</reference>
<organism evidence="1 2">
    <name type="scientific">Pseudoalteromonas peptidolytica F12-50-A1</name>
    <dbReference type="NCBI Taxonomy" id="1315280"/>
    <lineage>
        <taxon>Bacteria</taxon>
        <taxon>Pseudomonadati</taxon>
        <taxon>Pseudomonadota</taxon>
        <taxon>Gammaproteobacteria</taxon>
        <taxon>Alteromonadales</taxon>
        <taxon>Pseudoalteromonadaceae</taxon>
        <taxon>Pseudoalteromonas</taxon>
    </lineage>
</organism>
<keyword evidence="2" id="KW-1185">Reference proteome</keyword>
<name>A0A8I0MZW4_9GAMM</name>
<comment type="caution">
    <text evidence="1">The sequence shown here is derived from an EMBL/GenBank/DDBJ whole genome shotgun (WGS) entry which is preliminary data.</text>
</comment>
<evidence type="ECO:0000313" key="1">
    <source>
        <dbReference type="EMBL" id="MBE0348029.1"/>
    </source>
</evidence>